<dbReference type="GO" id="GO:0005737">
    <property type="term" value="C:cytoplasm"/>
    <property type="evidence" value="ECO:0007669"/>
    <property type="project" value="TreeGrafter"/>
</dbReference>
<reference evidence="2 3" key="1">
    <citation type="submission" date="2018-11" db="EMBL/GenBank/DDBJ databases">
        <title>Genome sequencing and assembly of Anaerosphaera sp. nov., GS7-6-2.</title>
        <authorList>
            <person name="Rettenmaier R."/>
            <person name="Liebl W."/>
            <person name="Zverlov V."/>
        </authorList>
    </citation>
    <scope>NUCLEOTIDE SEQUENCE [LARGE SCALE GENOMIC DNA]</scope>
    <source>
        <strain evidence="2 3">GS7-6-2</strain>
    </source>
</reference>
<sequence>MNSLVKEIEGLVDVNKQTYEELSDFLWNNPETGLVEYKSANKIKSLLKEKGFSIEDSVGEIETAFIATYGSGKPIIGLSCEYDALPGLSQKSDTFEKCAVEEGAPGHACGHNLLGSGVVGAALVIKDYMNKHNLKGTIKVLGTPSEERDSSKVFLGRDGYFDDLDLALTWHPESTNRIWDGGSLANTIAVFNFKGKSAHAAAAPHLGRSALDAVELMNVGVNYLREHIIPEARVHYAYLDVGGNAPNVVQPTASIYYFIRSPKIEDSTEIYERIIDVAKGAALMTQTQVEVNLKVALADFVPNRALSKILYNSIVEYGVPKFDERDAEVATKYFETFDPDTKNAGIKAVEQFYGRNDSRSMLQTHLASKMRPYNGEFGEVEVITSDVGDLSHYTPTAQMFMATAAIGTPLHSWQMAAQANSSLGKKGLEATVGALSLTAIKILENPSLIDEIQKEFKTEVGEYNTTLPREIKIRNPKLED</sequence>
<organism evidence="2 3">
    <name type="scientific">Anaerosphaera multitolerans</name>
    <dbReference type="NCBI Taxonomy" id="2487351"/>
    <lineage>
        <taxon>Bacteria</taxon>
        <taxon>Bacillati</taxon>
        <taxon>Bacillota</taxon>
        <taxon>Tissierellia</taxon>
        <taxon>Tissierellales</taxon>
        <taxon>Peptoniphilaceae</taxon>
        <taxon>Anaerosphaera</taxon>
    </lineage>
</organism>
<evidence type="ECO:0000313" key="2">
    <source>
        <dbReference type="EMBL" id="RVU54358.1"/>
    </source>
</evidence>
<dbReference type="InterPro" id="IPR002933">
    <property type="entry name" value="Peptidase_M20"/>
</dbReference>
<dbReference type="PANTHER" id="PTHR30575">
    <property type="entry name" value="PEPTIDASE M20"/>
    <property type="match status" value="1"/>
</dbReference>
<dbReference type="InterPro" id="IPR017145">
    <property type="entry name" value="Aminobenzoyl-glu_utiliz_pB"/>
</dbReference>
<feature type="domain" description="Peptidase M20 dimerisation" evidence="1">
    <location>
        <begin position="191"/>
        <end position="279"/>
    </location>
</feature>
<dbReference type="NCBIfam" id="TIGR01891">
    <property type="entry name" value="amidohydrolases"/>
    <property type="match status" value="1"/>
</dbReference>
<dbReference type="Gene3D" id="3.40.630.10">
    <property type="entry name" value="Zn peptidases"/>
    <property type="match status" value="2"/>
</dbReference>
<dbReference type="GO" id="GO:0046657">
    <property type="term" value="P:folic acid catabolic process"/>
    <property type="evidence" value="ECO:0007669"/>
    <property type="project" value="TreeGrafter"/>
</dbReference>
<accession>A0A437S5U6</accession>
<dbReference type="Gene3D" id="3.30.70.360">
    <property type="match status" value="1"/>
</dbReference>
<dbReference type="RefSeq" id="WP_127724890.1">
    <property type="nucleotide sequence ID" value="NZ_RLIH01000011.1"/>
</dbReference>
<dbReference type="AlphaFoldDB" id="A0A437S5U6"/>
<dbReference type="GO" id="GO:0016805">
    <property type="term" value="F:dipeptidase activity"/>
    <property type="evidence" value="ECO:0007669"/>
    <property type="project" value="TreeGrafter"/>
</dbReference>
<dbReference type="GO" id="GO:0071713">
    <property type="term" value="F:para-aminobenzoyl-glutamate hydrolase activity"/>
    <property type="evidence" value="ECO:0007669"/>
    <property type="project" value="TreeGrafter"/>
</dbReference>
<evidence type="ECO:0000259" key="1">
    <source>
        <dbReference type="Pfam" id="PF07687"/>
    </source>
</evidence>
<dbReference type="Pfam" id="PF01546">
    <property type="entry name" value="Peptidase_M20"/>
    <property type="match status" value="1"/>
</dbReference>
<dbReference type="SUPFAM" id="SSF53187">
    <property type="entry name" value="Zn-dependent exopeptidases"/>
    <property type="match status" value="1"/>
</dbReference>
<dbReference type="Proteomes" id="UP000288812">
    <property type="component" value="Unassembled WGS sequence"/>
</dbReference>
<dbReference type="InterPro" id="IPR011650">
    <property type="entry name" value="Peptidase_M20_dimer"/>
</dbReference>
<dbReference type="FunFam" id="3.30.70.360:FF:000004">
    <property type="entry name" value="Peptidase M20 domain-containing protein 2"/>
    <property type="match status" value="1"/>
</dbReference>
<dbReference type="PANTHER" id="PTHR30575:SF0">
    <property type="entry name" value="XAA-ARG DIPEPTIDASE"/>
    <property type="match status" value="1"/>
</dbReference>
<protein>
    <submittedName>
        <fullName evidence="2">Amidohydrolase</fullName>
    </submittedName>
</protein>
<dbReference type="InterPro" id="IPR017439">
    <property type="entry name" value="Amidohydrolase"/>
</dbReference>
<dbReference type="InterPro" id="IPR052030">
    <property type="entry name" value="Peptidase_M20/M20A_hydrolases"/>
</dbReference>
<proteinExistence type="predicted"/>
<dbReference type="InterPro" id="IPR036264">
    <property type="entry name" value="Bact_exopeptidase_dim_dom"/>
</dbReference>
<name>A0A437S5U6_9FIRM</name>
<comment type="caution">
    <text evidence="2">The sequence shown here is derived from an EMBL/GenBank/DDBJ whole genome shotgun (WGS) entry which is preliminary data.</text>
</comment>
<dbReference type="EMBL" id="RLIH01000011">
    <property type="protein sequence ID" value="RVU54358.1"/>
    <property type="molecule type" value="Genomic_DNA"/>
</dbReference>
<evidence type="ECO:0000313" key="3">
    <source>
        <dbReference type="Proteomes" id="UP000288812"/>
    </source>
</evidence>
<dbReference type="Pfam" id="PF07687">
    <property type="entry name" value="M20_dimer"/>
    <property type="match status" value="1"/>
</dbReference>
<gene>
    <name evidence="2" type="ORF">EF514_07890</name>
</gene>
<dbReference type="SUPFAM" id="SSF55031">
    <property type="entry name" value="Bacterial exopeptidase dimerisation domain"/>
    <property type="match status" value="1"/>
</dbReference>
<dbReference type="OrthoDB" id="9781032at2"/>
<dbReference type="PIRSF" id="PIRSF037227">
    <property type="entry name" value="Aminobenzoyl-glu_utiliz_pB"/>
    <property type="match status" value="1"/>
</dbReference>
<keyword evidence="3" id="KW-1185">Reference proteome</keyword>
<keyword evidence="2" id="KW-0378">Hydrolase</keyword>